<dbReference type="OrthoDB" id="5518630at2"/>
<sequence>MSSFVVVDGTVLVFEPMFGQRQVVLSEPAFISGHGEATINERRVCVMGDEKCVQWQAQYFIPGYAPGTGIVSVEALDGSQMAPCVTSGAPLILMGQRLIARFAPTVPATMNAPPYSPDPIAPSMGHGRFMPPQTLVSAG</sequence>
<proteinExistence type="predicted"/>
<dbReference type="InterPro" id="IPR045362">
    <property type="entry name" value="CIS_spike_tip"/>
</dbReference>
<dbReference type="RefSeq" id="WP_063495456.1">
    <property type="nucleotide sequence ID" value="NZ_CP014578.1"/>
</dbReference>
<evidence type="ECO:0000313" key="1">
    <source>
        <dbReference type="EMBL" id="ANB72008.1"/>
    </source>
</evidence>
<evidence type="ECO:0000313" key="2">
    <source>
        <dbReference type="Proteomes" id="UP000076852"/>
    </source>
</evidence>
<dbReference type="AlphaFoldDB" id="A0A160FJB1"/>
<dbReference type="Pfam" id="PF19267">
    <property type="entry name" value="CIS_spike_tip"/>
    <property type="match status" value="1"/>
</dbReference>
<reference evidence="1 2" key="1">
    <citation type="journal article" date="2016" name="Gene">
        <title>PacBio SMRT assembly of a complex multi-replicon genome reveals chlorocatechol degradative operon in a region of genome plasticity.</title>
        <authorList>
            <person name="Ricker N."/>
            <person name="Shen S.Y."/>
            <person name="Goordial J."/>
            <person name="Jin S."/>
            <person name="Fulthorpe R.R."/>
        </authorList>
    </citation>
    <scope>NUCLEOTIDE SEQUENCE [LARGE SCALE GENOMIC DNA]</scope>
    <source>
        <strain evidence="1 2">OLGA172</strain>
    </source>
</reference>
<dbReference type="KEGG" id="buz:AYM40_06210"/>
<gene>
    <name evidence="1" type="ORF">AYM40_06210</name>
</gene>
<dbReference type="Proteomes" id="UP000076852">
    <property type="component" value="Chromosome 1"/>
</dbReference>
<protein>
    <submittedName>
        <fullName evidence="1">Uncharacterized protein</fullName>
    </submittedName>
</protein>
<accession>A0A160FJB1</accession>
<dbReference type="EMBL" id="CP014578">
    <property type="protein sequence ID" value="ANB72008.1"/>
    <property type="molecule type" value="Genomic_DNA"/>
</dbReference>
<keyword evidence="2" id="KW-1185">Reference proteome</keyword>
<name>A0A160FJB1_9BURK</name>
<organism evidence="1 2">
    <name type="scientific">Paraburkholderia phytofirmans OLGA172</name>
    <dbReference type="NCBI Taxonomy" id="1417228"/>
    <lineage>
        <taxon>Bacteria</taxon>
        <taxon>Pseudomonadati</taxon>
        <taxon>Pseudomonadota</taxon>
        <taxon>Betaproteobacteria</taxon>
        <taxon>Burkholderiales</taxon>
        <taxon>Burkholderiaceae</taxon>
        <taxon>Paraburkholderia</taxon>
    </lineage>
</organism>
<dbReference type="STRING" id="1804984.AYM40_06210"/>